<dbReference type="Proteomes" id="UP001501705">
    <property type="component" value="Unassembled WGS sequence"/>
</dbReference>
<feature type="transmembrane region" description="Helical" evidence="2">
    <location>
        <begin position="47"/>
        <end position="63"/>
    </location>
</feature>
<evidence type="ECO:0000256" key="1">
    <source>
        <dbReference type="ARBA" id="ARBA00022801"/>
    </source>
</evidence>
<evidence type="ECO:0000313" key="4">
    <source>
        <dbReference type="EMBL" id="GAA1558383.1"/>
    </source>
</evidence>
<keyword evidence="2" id="KW-0472">Membrane</keyword>
<dbReference type="InterPro" id="IPR001932">
    <property type="entry name" value="PPM-type_phosphatase-like_dom"/>
</dbReference>
<dbReference type="PANTHER" id="PTHR43156">
    <property type="entry name" value="STAGE II SPORULATION PROTEIN E-RELATED"/>
    <property type="match status" value="1"/>
</dbReference>
<evidence type="ECO:0000259" key="3">
    <source>
        <dbReference type="SMART" id="SM00331"/>
    </source>
</evidence>
<gene>
    <name evidence="4" type="ORF">GCM10009804_13970</name>
</gene>
<protein>
    <submittedName>
        <fullName evidence="4">PP2C family protein-serine/threonine phosphatase</fullName>
    </submittedName>
</protein>
<proteinExistence type="predicted"/>
<keyword evidence="2" id="KW-0812">Transmembrane</keyword>
<organism evidence="4 5">
    <name type="scientific">Kribbella hippodromi</name>
    <dbReference type="NCBI Taxonomy" id="434347"/>
    <lineage>
        <taxon>Bacteria</taxon>
        <taxon>Bacillati</taxon>
        <taxon>Actinomycetota</taxon>
        <taxon>Actinomycetes</taxon>
        <taxon>Propionibacteriales</taxon>
        <taxon>Kribbellaceae</taxon>
        <taxon>Kribbella</taxon>
    </lineage>
</organism>
<dbReference type="InterPro" id="IPR036457">
    <property type="entry name" value="PPM-type-like_dom_sf"/>
</dbReference>
<reference evidence="4 5" key="1">
    <citation type="journal article" date="2019" name="Int. J. Syst. Evol. Microbiol.">
        <title>The Global Catalogue of Microorganisms (GCM) 10K type strain sequencing project: providing services to taxonomists for standard genome sequencing and annotation.</title>
        <authorList>
            <consortium name="The Broad Institute Genomics Platform"/>
            <consortium name="The Broad Institute Genome Sequencing Center for Infectious Disease"/>
            <person name="Wu L."/>
            <person name="Ma J."/>
        </authorList>
    </citation>
    <scope>NUCLEOTIDE SEQUENCE [LARGE SCALE GENOMIC DNA]</scope>
    <source>
        <strain evidence="4 5">JCM 15572</strain>
    </source>
</reference>
<keyword evidence="1" id="KW-0378">Hydrolase</keyword>
<dbReference type="Pfam" id="PF07228">
    <property type="entry name" value="SpoIIE"/>
    <property type="match status" value="1"/>
</dbReference>
<comment type="caution">
    <text evidence="4">The sequence shown here is derived from an EMBL/GenBank/DDBJ whole genome shotgun (WGS) entry which is preliminary data.</text>
</comment>
<feature type="domain" description="PPM-type phosphatase" evidence="3">
    <location>
        <begin position="171"/>
        <end position="377"/>
    </location>
</feature>
<feature type="transmembrane region" description="Helical" evidence="2">
    <location>
        <begin position="91"/>
        <end position="107"/>
    </location>
</feature>
<dbReference type="Gene3D" id="3.60.40.10">
    <property type="entry name" value="PPM-type phosphatase domain"/>
    <property type="match status" value="1"/>
</dbReference>
<feature type="transmembrane region" description="Helical" evidence="2">
    <location>
        <begin position="113"/>
        <end position="130"/>
    </location>
</feature>
<evidence type="ECO:0000313" key="5">
    <source>
        <dbReference type="Proteomes" id="UP001501705"/>
    </source>
</evidence>
<keyword evidence="2" id="KW-1133">Transmembrane helix</keyword>
<dbReference type="EMBL" id="BAAAPH010000004">
    <property type="protein sequence ID" value="GAA1558383.1"/>
    <property type="molecule type" value="Genomic_DNA"/>
</dbReference>
<dbReference type="PANTHER" id="PTHR43156:SF2">
    <property type="entry name" value="STAGE II SPORULATION PROTEIN E"/>
    <property type="match status" value="1"/>
</dbReference>
<accession>A0ABN2CI65</accession>
<dbReference type="InterPro" id="IPR052016">
    <property type="entry name" value="Bact_Sigma-Reg"/>
</dbReference>
<keyword evidence="5" id="KW-1185">Reference proteome</keyword>
<dbReference type="SMART" id="SM00331">
    <property type="entry name" value="PP2C_SIG"/>
    <property type="match status" value="1"/>
</dbReference>
<sequence length="381" mass="41110">MLRIDARTDRYRYLLQTMRKNGGLAPVRRIGRRVEALARRARRSHRVAFIALALMSLVFAMGSLAWPKYVPASLLVIPLLLGGLLLRFRQLVALTVVTLAFATYVVAVRPPALPRTGFVLVLALVGWIVLTSAKVRSRLGVPGTRGESMLMELRDTLTAQGEMPTLPPGWRVEVAIQSAGGSTFSGDFVVSTVHDDVLEVALVDVSGKGIDAGTRALLLSGAFGGLLGVVPEEEFLPSANRYLRRQDWDDDFATVVHVVVDLRTGAFDVRTAGHPPAIQFDAWSGRWQTRDADGPLLGLMESPEFKVNTGQLKLGDALFLYSDGMVETPRRDIGRGTDRLAGAAERLVAQGFLGAAAELVATAGGPGDDSAIVIIHRMAHA</sequence>
<feature type="transmembrane region" description="Helical" evidence="2">
    <location>
        <begin position="69"/>
        <end position="86"/>
    </location>
</feature>
<name>A0ABN2CI65_9ACTN</name>
<evidence type="ECO:0000256" key="2">
    <source>
        <dbReference type="SAM" id="Phobius"/>
    </source>
</evidence>